<proteinExistence type="predicted"/>
<name>A0A8S5NPH3_9CAUD</name>
<sequence length="149" mass="16529">MAVTVQQIFDIAIHLMDSQNESTGSTDTADTKEYKLRTVSLLNSVLDRAFPYSDNYRDALEAAGGKRPICPKVAEMADEVALDERICTGALPYGLAGLLLLEEDPSRANFLWQTFLEQLELCRQSLPSVIGDVENLYGGIEHGEFGAWW</sequence>
<organism evidence="1">
    <name type="scientific">Myoviridae sp. ctlnK45</name>
    <dbReference type="NCBI Taxonomy" id="2826693"/>
    <lineage>
        <taxon>Viruses</taxon>
        <taxon>Duplodnaviria</taxon>
        <taxon>Heunggongvirae</taxon>
        <taxon>Uroviricota</taxon>
        <taxon>Caudoviricetes</taxon>
    </lineage>
</organism>
<reference evidence="1" key="1">
    <citation type="journal article" date="2021" name="Proc. Natl. Acad. Sci. U.S.A.">
        <title>A Catalog of Tens of Thousands of Viruses from Human Metagenomes Reveals Hidden Associations with Chronic Diseases.</title>
        <authorList>
            <person name="Tisza M.J."/>
            <person name="Buck C.B."/>
        </authorList>
    </citation>
    <scope>NUCLEOTIDE SEQUENCE</scope>
    <source>
        <strain evidence="1">CtlnK45</strain>
    </source>
</reference>
<dbReference type="EMBL" id="BK015212">
    <property type="protein sequence ID" value="DAD96178.1"/>
    <property type="molecule type" value="Genomic_DNA"/>
</dbReference>
<evidence type="ECO:0000313" key="1">
    <source>
        <dbReference type="EMBL" id="DAD96178.1"/>
    </source>
</evidence>
<protein>
    <submittedName>
        <fullName evidence="1">Uncharacterized protein</fullName>
    </submittedName>
</protein>
<accession>A0A8S5NPH3</accession>